<gene>
    <name evidence="2" type="ORF">GCM10022277_09860</name>
</gene>
<name>A0ABP7MB45_9GAMM</name>
<accession>A0ABP7MB45</accession>
<comment type="caution">
    <text evidence="2">The sequence shown here is derived from an EMBL/GenBank/DDBJ whole genome shotgun (WGS) entry which is preliminary data.</text>
</comment>
<evidence type="ECO:0000313" key="3">
    <source>
        <dbReference type="Proteomes" id="UP001501565"/>
    </source>
</evidence>
<evidence type="ECO:0008006" key="4">
    <source>
        <dbReference type="Google" id="ProtNLM"/>
    </source>
</evidence>
<dbReference type="Proteomes" id="UP001501565">
    <property type="component" value="Unassembled WGS sequence"/>
</dbReference>
<feature type="signal peptide" evidence="1">
    <location>
        <begin position="1"/>
        <end position="23"/>
    </location>
</feature>
<organism evidence="2 3">
    <name type="scientific">Litoribacillus peritrichatus</name>
    <dbReference type="NCBI Taxonomy" id="718191"/>
    <lineage>
        <taxon>Bacteria</taxon>
        <taxon>Pseudomonadati</taxon>
        <taxon>Pseudomonadota</taxon>
        <taxon>Gammaproteobacteria</taxon>
        <taxon>Oceanospirillales</taxon>
        <taxon>Oceanospirillaceae</taxon>
        <taxon>Litoribacillus</taxon>
    </lineage>
</organism>
<feature type="chain" id="PRO_5046616919" description="DUF2946 domain-containing protein" evidence="1">
    <location>
        <begin position="24"/>
        <end position="122"/>
    </location>
</feature>
<proteinExistence type="predicted"/>
<dbReference type="RefSeq" id="WP_344796089.1">
    <property type="nucleotide sequence ID" value="NZ_BAABBN010000004.1"/>
</dbReference>
<evidence type="ECO:0000256" key="1">
    <source>
        <dbReference type="SAM" id="SignalP"/>
    </source>
</evidence>
<reference evidence="3" key="1">
    <citation type="journal article" date="2019" name="Int. J. Syst. Evol. Microbiol.">
        <title>The Global Catalogue of Microorganisms (GCM) 10K type strain sequencing project: providing services to taxonomists for standard genome sequencing and annotation.</title>
        <authorList>
            <consortium name="The Broad Institute Genomics Platform"/>
            <consortium name="The Broad Institute Genome Sequencing Center for Infectious Disease"/>
            <person name="Wu L."/>
            <person name="Ma J."/>
        </authorList>
    </citation>
    <scope>NUCLEOTIDE SEQUENCE [LARGE SCALE GENOMIC DNA]</scope>
    <source>
        <strain evidence="3">JCM 17551</strain>
    </source>
</reference>
<protein>
    <recommendedName>
        <fullName evidence="4">DUF2946 domain-containing protein</fullName>
    </recommendedName>
</protein>
<evidence type="ECO:0000313" key="2">
    <source>
        <dbReference type="EMBL" id="GAA3916996.1"/>
    </source>
</evidence>
<keyword evidence="3" id="KW-1185">Reference proteome</keyword>
<keyword evidence="1" id="KW-0732">Signal</keyword>
<sequence length="122" mass="13807">MVRFWSTCLLALLVAMQSVFAMAVDHQVHMTESQHIVFSEVDEQALSHESSHCENKNLKSEKDKESDSLLSTLDCPHCCHTHTNLSDNFSPAQVDFLDNGNSNYIFTDLSFLISPDHRPPRS</sequence>
<dbReference type="EMBL" id="BAABBN010000004">
    <property type="protein sequence ID" value="GAA3916996.1"/>
    <property type="molecule type" value="Genomic_DNA"/>
</dbReference>